<dbReference type="NCBIfam" id="TIGR02098">
    <property type="entry name" value="MJ0042_CXXC"/>
    <property type="match status" value="1"/>
</dbReference>
<sequence length="262" mass="28622">MYTQCPECLTIYKVDGAELAAAHGSVRCGHCAAVFDALRTLSLQLPPEPIERLDVHATLPAPPQLELPVFRPVPAQASLFAEAADRARAAERSSLPAFAKRRRRARQRRNGPWLAGCALLLLTLAGEIAWAEQARWIDDARARAWLDPLCAKLGCRLPLRHDAATLELLSRDIRPHPSVQGALIISATLRNDAAFAQAFPTVEITLSDLDEKRIAMRRFAPREYLGDARTIAAGLAPGASTALVFEVADPGKDAVAFEFKFE</sequence>
<evidence type="ECO:0000313" key="3">
    <source>
        <dbReference type="EMBL" id="TCO36123.1"/>
    </source>
</evidence>
<dbReference type="InterPro" id="IPR011723">
    <property type="entry name" value="Znf/thioredoxin_put"/>
</dbReference>
<reference evidence="3 4" key="1">
    <citation type="journal article" date="2015" name="Stand. Genomic Sci.">
        <title>Genomic Encyclopedia of Bacterial and Archaeal Type Strains, Phase III: the genomes of soil and plant-associated and newly described type strains.</title>
        <authorList>
            <person name="Whitman W.B."/>
            <person name="Woyke T."/>
            <person name="Klenk H.P."/>
            <person name="Zhou Y."/>
            <person name="Lilburn T.G."/>
            <person name="Beck B.J."/>
            <person name="De Vos P."/>
            <person name="Vandamme P."/>
            <person name="Eisen J.A."/>
            <person name="Garrity G."/>
            <person name="Hugenholtz P."/>
            <person name="Kyrpides N.C."/>
        </authorList>
    </citation>
    <scope>NUCLEOTIDE SEQUENCE [LARGE SCALE GENOMIC DNA]</scope>
    <source>
        <strain evidence="3 4">A3</strain>
    </source>
</reference>
<gene>
    <name evidence="3" type="ORF">EV148_11445</name>
</gene>
<keyword evidence="4" id="KW-1185">Reference proteome</keyword>
<name>A0A4R2HX17_9GAMM</name>
<keyword evidence="1" id="KW-0812">Transmembrane</keyword>
<dbReference type="RefSeq" id="WP_132000146.1">
    <property type="nucleotide sequence ID" value="NZ_JACGXM010000004.1"/>
</dbReference>
<protein>
    <submittedName>
        <fullName evidence="3">Putative Zn finger-like uncharacterized protein</fullName>
    </submittedName>
</protein>
<dbReference type="OrthoDB" id="6717714at2"/>
<keyword evidence="1" id="KW-0472">Membrane</keyword>
<dbReference type="Pfam" id="PF13719">
    <property type="entry name" value="Zn_ribbon_5"/>
    <property type="match status" value="1"/>
</dbReference>
<evidence type="ECO:0000313" key="4">
    <source>
        <dbReference type="Proteomes" id="UP000294862"/>
    </source>
</evidence>
<dbReference type="EMBL" id="SLWQ01000014">
    <property type="protein sequence ID" value="TCO36123.1"/>
    <property type="molecule type" value="Genomic_DNA"/>
</dbReference>
<comment type="caution">
    <text evidence="3">The sequence shown here is derived from an EMBL/GenBank/DDBJ whole genome shotgun (WGS) entry which is preliminary data.</text>
</comment>
<feature type="domain" description="Zinc finger/thioredoxin putative" evidence="2">
    <location>
        <begin position="1"/>
        <end position="37"/>
    </location>
</feature>
<dbReference type="Proteomes" id="UP000294862">
    <property type="component" value="Unassembled WGS sequence"/>
</dbReference>
<dbReference type="AlphaFoldDB" id="A0A4R2HX17"/>
<accession>A0A4R2HX17</accession>
<feature type="transmembrane region" description="Helical" evidence="1">
    <location>
        <begin position="111"/>
        <end position="131"/>
    </location>
</feature>
<keyword evidence="1" id="KW-1133">Transmembrane helix</keyword>
<organism evidence="3 4">
    <name type="scientific">Dokdonella fugitiva</name>
    <dbReference type="NCBI Taxonomy" id="328517"/>
    <lineage>
        <taxon>Bacteria</taxon>
        <taxon>Pseudomonadati</taxon>
        <taxon>Pseudomonadota</taxon>
        <taxon>Gammaproteobacteria</taxon>
        <taxon>Lysobacterales</taxon>
        <taxon>Rhodanobacteraceae</taxon>
        <taxon>Dokdonella</taxon>
    </lineage>
</organism>
<evidence type="ECO:0000259" key="2">
    <source>
        <dbReference type="Pfam" id="PF13719"/>
    </source>
</evidence>
<evidence type="ECO:0000256" key="1">
    <source>
        <dbReference type="SAM" id="Phobius"/>
    </source>
</evidence>
<proteinExistence type="predicted"/>
<dbReference type="InterPro" id="IPR021834">
    <property type="entry name" value="DUF3426"/>
</dbReference>
<dbReference type="Pfam" id="PF11906">
    <property type="entry name" value="DUF3426"/>
    <property type="match status" value="1"/>
</dbReference>